<keyword evidence="3" id="KW-1185">Reference proteome</keyword>
<name>A0ABQ6LSL5_9RHOB</name>
<evidence type="ECO:0000256" key="1">
    <source>
        <dbReference type="SAM" id="MobiDB-lite"/>
    </source>
</evidence>
<evidence type="ECO:0000313" key="2">
    <source>
        <dbReference type="EMBL" id="GMG85061.1"/>
    </source>
</evidence>
<feature type="compositionally biased region" description="Basic and acidic residues" evidence="1">
    <location>
        <begin position="9"/>
        <end position="20"/>
    </location>
</feature>
<comment type="caution">
    <text evidence="2">The sequence shown here is derived from an EMBL/GenBank/DDBJ whole genome shotgun (WGS) entry which is preliminary data.</text>
</comment>
<dbReference type="Proteomes" id="UP001239909">
    <property type="component" value="Unassembled WGS sequence"/>
</dbReference>
<proteinExistence type="predicted"/>
<reference evidence="2 3" key="1">
    <citation type="submission" date="2023-04" db="EMBL/GenBank/DDBJ databases">
        <title>Marinoamorphus aggregata gen. nov., sp. Nov., isolate from tissue of brittle star Ophioplocus japonicus.</title>
        <authorList>
            <person name="Kawano K."/>
            <person name="Sawayama S."/>
            <person name="Nakagawa S."/>
        </authorList>
    </citation>
    <scope>NUCLEOTIDE SEQUENCE [LARGE SCALE GENOMIC DNA]</scope>
    <source>
        <strain evidence="2 3">NKW23</strain>
    </source>
</reference>
<sequence>MLDIAGTQHKNEAGMDDRESAQGGAQRVDEVLASIRMPLENVEFTIEQFLLENGCRLDVQTRILLAGVRDCVARVAVSTRRLEAQQGAALPPPRRRSAA</sequence>
<feature type="region of interest" description="Disordered" evidence="1">
    <location>
        <begin position="1"/>
        <end position="26"/>
    </location>
</feature>
<organism evidence="2 3">
    <name type="scientific">Paralimibaculum aggregatum</name>
    <dbReference type="NCBI Taxonomy" id="3036245"/>
    <lineage>
        <taxon>Bacteria</taxon>
        <taxon>Pseudomonadati</taxon>
        <taxon>Pseudomonadota</taxon>
        <taxon>Alphaproteobacteria</taxon>
        <taxon>Rhodobacterales</taxon>
        <taxon>Paracoccaceae</taxon>
        <taxon>Paralimibaculum</taxon>
    </lineage>
</organism>
<dbReference type="EMBL" id="BSYI01000050">
    <property type="protein sequence ID" value="GMG85061.1"/>
    <property type="molecule type" value="Genomic_DNA"/>
</dbReference>
<gene>
    <name evidence="2" type="ORF">LNKW23_42770</name>
</gene>
<accession>A0ABQ6LSL5</accession>
<protein>
    <submittedName>
        <fullName evidence="2">Uncharacterized protein</fullName>
    </submittedName>
</protein>
<evidence type="ECO:0000313" key="3">
    <source>
        <dbReference type="Proteomes" id="UP001239909"/>
    </source>
</evidence>